<dbReference type="EMBL" id="FO203427">
    <property type="protein sequence ID" value="CCH47404.1"/>
    <property type="molecule type" value="Genomic_DNA"/>
</dbReference>
<keyword evidence="2" id="KW-1185">Reference proteome</keyword>
<dbReference type="AlphaFoldDB" id="M1WN86"/>
<protein>
    <submittedName>
        <fullName evidence="1">Uncharacterized protein</fullName>
    </submittedName>
</protein>
<dbReference type="Proteomes" id="UP000011724">
    <property type="component" value="Chromosome"/>
</dbReference>
<gene>
    <name evidence="1" type="ordered locus">BN4_10164</name>
</gene>
<organism evidence="1 2">
    <name type="scientific">Pseudodesulfovibrio piezophilus (strain DSM 21447 / JCM 15486 / C1TLV30)</name>
    <name type="common">Desulfovibrio piezophilus</name>
    <dbReference type="NCBI Taxonomy" id="1322246"/>
    <lineage>
        <taxon>Bacteria</taxon>
        <taxon>Pseudomonadati</taxon>
        <taxon>Thermodesulfobacteriota</taxon>
        <taxon>Desulfovibrionia</taxon>
        <taxon>Desulfovibrionales</taxon>
        <taxon>Desulfovibrionaceae</taxon>
    </lineage>
</organism>
<name>M1WN86_PSEP2</name>
<dbReference type="KEGG" id="dpi:BN4_10164"/>
<proteinExistence type="predicted"/>
<reference evidence="1 2" key="1">
    <citation type="journal article" date="2013" name="PLoS ONE">
        <title>The first genomic and proteomic characterization of a deep-sea sulfate reducer: insights into the piezophilic lifestyle of Desulfovibrio piezophilus.</title>
        <authorList>
            <person name="Pradel N."/>
            <person name="Ji B."/>
            <person name="Gimenez G."/>
            <person name="Talla E."/>
            <person name="Lenoble P."/>
            <person name="Garel M."/>
            <person name="Tamburini C."/>
            <person name="Fourquet P."/>
            <person name="Lebrun R."/>
            <person name="Bertin P."/>
            <person name="Denis Y."/>
            <person name="Pophillat M."/>
            <person name="Barbe V."/>
            <person name="Ollivier B."/>
            <person name="Dolla A."/>
        </authorList>
    </citation>
    <scope>NUCLEOTIDE SEQUENCE [LARGE SCALE GENOMIC DNA]</scope>
    <source>
        <strain evidence="2">DSM 10523 / SB164P1</strain>
    </source>
</reference>
<evidence type="ECO:0000313" key="2">
    <source>
        <dbReference type="Proteomes" id="UP000011724"/>
    </source>
</evidence>
<reference evidence="2" key="2">
    <citation type="journal article" date="2013" name="Stand. Genomic Sci.">
        <title>Complete genome sequence of Desulfocapsa sulfexigens, a marine deltaproteobacterium specialized in disproportionating inorganic sulfur compounds.</title>
        <authorList>
            <person name="Finster K.W."/>
            <person name="Kjeldsen K.U."/>
            <person name="Kube M."/>
            <person name="Reinhardt R."/>
            <person name="Mussmann M."/>
            <person name="Amann R."/>
            <person name="Schreiber L."/>
        </authorList>
    </citation>
    <scope>NUCLEOTIDE SEQUENCE [LARGE SCALE GENOMIC DNA]</scope>
    <source>
        <strain evidence="2">DSM 10523 / SB164P1</strain>
    </source>
</reference>
<dbReference type="HOGENOM" id="CLU_2259242_0_0_7"/>
<sequence length="103" mass="11662">MSNDRVGVLTGKVLNHDSVYVKLVCVTDDIRWMSQMIREVWANCFEVVLTDCEADGPPVLVAQTFRKRKCPESEDTQSGVIDRVSIIVRLVAGELWESSYIMI</sequence>
<evidence type="ECO:0000313" key="1">
    <source>
        <dbReference type="EMBL" id="CCH47404.1"/>
    </source>
</evidence>
<accession>M1WN86</accession>